<dbReference type="InterPro" id="IPR023213">
    <property type="entry name" value="CAT-like_dom_sf"/>
</dbReference>
<dbReference type="Pfam" id="PF00755">
    <property type="entry name" value="Carn_acyltransf"/>
    <property type="match status" value="1"/>
</dbReference>
<keyword evidence="8" id="KW-1185">Reference proteome</keyword>
<evidence type="ECO:0000256" key="4">
    <source>
        <dbReference type="PIRSR" id="PIRSR600542-1"/>
    </source>
</evidence>
<dbReference type="InterPro" id="IPR000542">
    <property type="entry name" value="Carn_acyl_trans"/>
</dbReference>
<dbReference type="PANTHER" id="PTHR22589">
    <property type="entry name" value="CARNITINE O-ACYLTRANSFERASE"/>
    <property type="match status" value="1"/>
</dbReference>
<dbReference type="GO" id="GO:0005777">
    <property type="term" value="C:peroxisome"/>
    <property type="evidence" value="ECO:0007669"/>
    <property type="project" value="TreeGrafter"/>
</dbReference>
<dbReference type="InterPro" id="IPR039551">
    <property type="entry name" value="Cho/carn_acyl_trans"/>
</dbReference>
<organism evidence="7 8">
    <name type="scientific">Callosobruchus maculatus</name>
    <name type="common">Southern cowpea weevil</name>
    <name type="synonym">Pulse bruchid</name>
    <dbReference type="NCBI Taxonomy" id="64391"/>
    <lineage>
        <taxon>Eukaryota</taxon>
        <taxon>Metazoa</taxon>
        <taxon>Ecdysozoa</taxon>
        <taxon>Arthropoda</taxon>
        <taxon>Hexapoda</taxon>
        <taxon>Insecta</taxon>
        <taxon>Pterygota</taxon>
        <taxon>Neoptera</taxon>
        <taxon>Endopterygota</taxon>
        <taxon>Coleoptera</taxon>
        <taxon>Polyphaga</taxon>
        <taxon>Cucujiformia</taxon>
        <taxon>Chrysomeloidea</taxon>
        <taxon>Chrysomelidae</taxon>
        <taxon>Bruchinae</taxon>
        <taxon>Bruchini</taxon>
        <taxon>Callosobruchus</taxon>
    </lineage>
</organism>
<evidence type="ECO:0000259" key="6">
    <source>
        <dbReference type="Pfam" id="PF00755"/>
    </source>
</evidence>
<dbReference type="Gene3D" id="3.30.559.70">
    <property type="entry name" value="Choline/Carnitine o-acyltransferase, domain 2"/>
    <property type="match status" value="1"/>
</dbReference>
<feature type="active site" description="Proton acceptor" evidence="4">
    <location>
        <position position="344"/>
    </location>
</feature>
<protein>
    <recommendedName>
        <fullName evidence="6">Choline/carnitine acyltransferase domain-containing protein</fullName>
    </recommendedName>
</protein>
<accession>A0A653D2I4</accession>
<keyword evidence="3 5" id="KW-0012">Acyltransferase</keyword>
<dbReference type="SUPFAM" id="SSF52777">
    <property type="entry name" value="CoA-dependent acyltransferases"/>
    <property type="match status" value="2"/>
</dbReference>
<dbReference type="Proteomes" id="UP000410492">
    <property type="component" value="Unassembled WGS sequence"/>
</dbReference>
<evidence type="ECO:0000313" key="7">
    <source>
        <dbReference type="EMBL" id="VEN54363.1"/>
    </source>
</evidence>
<name>A0A653D2I4_CALMS</name>
<dbReference type="GO" id="GO:0019254">
    <property type="term" value="P:carnitine metabolic process, CoA-linked"/>
    <property type="evidence" value="ECO:0007669"/>
    <property type="project" value="TreeGrafter"/>
</dbReference>
<feature type="domain" description="Choline/carnitine acyltransferase" evidence="6">
    <location>
        <begin position="44"/>
        <end position="610"/>
    </location>
</feature>
<keyword evidence="2 5" id="KW-0808">Transferase</keyword>
<dbReference type="AlphaFoldDB" id="A0A653D2I4"/>
<dbReference type="FunFam" id="3.30.559.70:FF:000002">
    <property type="entry name" value="Carnitine O-acetyltransferase"/>
    <property type="match status" value="1"/>
</dbReference>
<dbReference type="PROSITE" id="PS00439">
    <property type="entry name" value="ACYLTRANSF_C_1"/>
    <property type="match status" value="1"/>
</dbReference>
<evidence type="ECO:0000313" key="8">
    <source>
        <dbReference type="Proteomes" id="UP000410492"/>
    </source>
</evidence>
<evidence type="ECO:0000256" key="1">
    <source>
        <dbReference type="ARBA" id="ARBA00005232"/>
    </source>
</evidence>
<sequence>MNFTRQKILGNHQMSLRAISKVWKNSKTASTKTAFENKLHLPSLPVPTLNQTIEKYVKSVTPFLNEKELENTKKLLREFSAANGIGPRLQKLLEEKAGTEENWLEAWWLNTAYLEYRQPVVVYSSPGLVFPFEDFTNEQQRLQYTATLILAALQYKTDIFGDQIPLETMGASPLDMNQYKKVFGTCRIPGEKRDSLQFNPESRHIIVAPNNHFFKMEVIDSNGNWPSLSQLKSALEVVIQESEEYDDPIGVLTTEHRDKWHKAYTELNKDPENERSLKELASALFLVALDNPMPKSSGDNWRSTASKQFIHGGGSRGNSGNRWFDKTLQFIIGEDGTVGLTYEHSPSEGQPIAVMTDYLTEYIKSKQADNLPDTKTDCYPEKLKFNINQTVAGYIHSANIHVDKLVDNLDMASFQFKCFGKNFVKSHQLSPDSFVQMAIQLAFYRIHRVPGAQYESASTRKFIHGRTETIRSCSIESVDFAKTMLDAGKTVADKVAALKEAINKHKEYAQEAVNGMGVDRHLLGLRLLANECGIPLPAIYQDPGFVRSTHMRLSTSQVATKCDGFMCYAPLTTDGYGCCYNPRPLDMNFGVSAFVECPETSASDFREALENSLRDMRDVLITAKGAKL</sequence>
<gene>
    <name evidence="7" type="ORF">CALMAC_LOCUS13862</name>
</gene>
<dbReference type="PANTHER" id="PTHR22589:SF103">
    <property type="entry name" value="CARNITINE O-ACETYL-TRANSFERASE, ISOFORM A-RELATED"/>
    <property type="match status" value="1"/>
</dbReference>
<dbReference type="EMBL" id="CAACVG010009861">
    <property type="protein sequence ID" value="VEN54363.1"/>
    <property type="molecule type" value="Genomic_DNA"/>
</dbReference>
<reference evidence="7 8" key="1">
    <citation type="submission" date="2019-01" db="EMBL/GenBank/DDBJ databases">
        <authorList>
            <person name="Sayadi A."/>
        </authorList>
    </citation>
    <scope>NUCLEOTIDE SEQUENCE [LARGE SCALE GENOMIC DNA]</scope>
</reference>
<dbReference type="GO" id="GO:0004092">
    <property type="term" value="F:carnitine O-acetyltransferase activity"/>
    <property type="evidence" value="ECO:0007669"/>
    <property type="project" value="TreeGrafter"/>
</dbReference>
<dbReference type="PROSITE" id="PS00440">
    <property type="entry name" value="ACYLTRANSF_C_2"/>
    <property type="match status" value="1"/>
</dbReference>
<comment type="similarity">
    <text evidence="1 5">Belongs to the carnitine/choline acetyltransferase family.</text>
</comment>
<evidence type="ECO:0000256" key="5">
    <source>
        <dbReference type="RuleBase" id="RU003801"/>
    </source>
</evidence>
<dbReference type="InterPro" id="IPR042231">
    <property type="entry name" value="Cho/carn_acyl_trans_2"/>
</dbReference>
<proteinExistence type="inferred from homology"/>
<dbReference type="Gene3D" id="3.30.559.10">
    <property type="entry name" value="Chloramphenicol acetyltransferase-like domain"/>
    <property type="match status" value="1"/>
</dbReference>
<dbReference type="OrthoDB" id="240216at2759"/>
<evidence type="ECO:0000256" key="2">
    <source>
        <dbReference type="ARBA" id="ARBA00022679"/>
    </source>
</evidence>
<evidence type="ECO:0000256" key="3">
    <source>
        <dbReference type="ARBA" id="ARBA00023315"/>
    </source>
</evidence>